<dbReference type="RefSeq" id="WP_410030897.1">
    <property type="nucleotide sequence ID" value="NZ_JBGMEI010000002.1"/>
</dbReference>
<reference evidence="2 3" key="1">
    <citation type="journal article" date="2025" name="Anaerobe">
        <title>Description of Anaerococcus kampingiae sp. nov., Anaerococcus groningensis sp. nov., Anaerococcus martiniensis sp. nov., and Anaerococcus cruorum sp. nov., isolated from human clinical specimens.</title>
        <authorList>
            <person name="Boiten K.E."/>
            <person name="Meijer J."/>
            <person name="van Wezel E.M."/>
            <person name="Veloo A.C.M."/>
        </authorList>
    </citation>
    <scope>NUCLEOTIDE SEQUENCE [LARGE SCALE GENOMIC DNA]</scope>
    <source>
        <strain evidence="2 3">ENR0831</strain>
    </source>
</reference>
<keyword evidence="3" id="KW-1185">Reference proteome</keyword>
<keyword evidence="1" id="KW-0732">Signal</keyword>
<feature type="chain" id="PRO_5046324588" evidence="1">
    <location>
        <begin position="24"/>
        <end position="346"/>
    </location>
</feature>
<evidence type="ECO:0000313" key="2">
    <source>
        <dbReference type="EMBL" id="MFO3665188.1"/>
    </source>
</evidence>
<evidence type="ECO:0000313" key="3">
    <source>
        <dbReference type="Proteomes" id="UP001637996"/>
    </source>
</evidence>
<dbReference type="EMBL" id="JBGMEI010000002">
    <property type="protein sequence ID" value="MFO3665188.1"/>
    <property type="molecule type" value="Genomic_DNA"/>
</dbReference>
<sequence>MKKIAKILLLFSLILLPAKEASADTNLYHKQIEYNEKNSINLAGKRYYDTGYVGSKRGIGNDYDGLINDKRFNGRKDVRYKKGRDSNTIVVEEEDIFTKLYVTKDYPKDKIPEEVYNATYRVKNIDKSKNEAELSYISGGGEDGQVFKNSKFYVDLNRNSYPLKLGDEVKIWHWFPTNGNEELLIPEIYKIVSLKDETKNLSKEEIEKILADKLFNNLVEAQAARTLINSLPSLDKAYKDRLNATIEKSNKILSRGYKALLAEDKEKSEDEQYAISKIIKIKYDKKLASEKDRTLAYKTYDNIIMAQAARKLLNDYPNASKSIASKLKVELEKSDKTVEKALTALK</sequence>
<dbReference type="Proteomes" id="UP001637996">
    <property type="component" value="Unassembled WGS sequence"/>
</dbReference>
<organism evidence="2 3">
    <name type="scientific">Anaerococcus martiniensis</name>
    <dbReference type="NCBI Taxonomy" id="3115615"/>
    <lineage>
        <taxon>Bacteria</taxon>
        <taxon>Bacillati</taxon>
        <taxon>Bacillota</taxon>
        <taxon>Tissierellia</taxon>
        <taxon>Tissierellales</taxon>
        <taxon>Peptoniphilaceae</taxon>
        <taxon>Anaerococcus</taxon>
    </lineage>
</organism>
<accession>A0ABW9M8K3</accession>
<protein>
    <submittedName>
        <fullName evidence="2">Uncharacterized protein</fullName>
    </submittedName>
</protein>
<feature type="signal peptide" evidence="1">
    <location>
        <begin position="1"/>
        <end position="23"/>
    </location>
</feature>
<evidence type="ECO:0000256" key="1">
    <source>
        <dbReference type="SAM" id="SignalP"/>
    </source>
</evidence>
<gene>
    <name evidence="2" type="ORF">ACCQ41_02835</name>
</gene>
<comment type="caution">
    <text evidence="2">The sequence shown here is derived from an EMBL/GenBank/DDBJ whole genome shotgun (WGS) entry which is preliminary data.</text>
</comment>
<name>A0ABW9M8K3_9FIRM</name>
<proteinExistence type="predicted"/>